<dbReference type="RefSeq" id="WP_137327492.1">
    <property type="nucleotide sequence ID" value="NZ_CP040058.1"/>
</dbReference>
<reference evidence="1 2" key="1">
    <citation type="submission" date="2019-05" db="EMBL/GenBank/DDBJ databases">
        <title>Complete genome sequencing of Anaerostipes rhamnosivorans.</title>
        <authorList>
            <person name="Bui T.P.N."/>
            <person name="de Vos W.M."/>
        </authorList>
    </citation>
    <scope>NUCLEOTIDE SEQUENCE [LARGE SCALE GENOMIC DNA]</scope>
    <source>
        <strain evidence="1 2">1y2</strain>
    </source>
</reference>
<dbReference type="EMBL" id="CP040058">
    <property type="protein sequence ID" value="QCP33880.1"/>
    <property type="molecule type" value="Genomic_DNA"/>
</dbReference>
<dbReference type="AlphaFoldDB" id="A0A4V1EFV3"/>
<gene>
    <name evidence="1" type="ORF">AR1Y2_0426</name>
</gene>
<evidence type="ECO:0000313" key="2">
    <source>
        <dbReference type="Proteomes" id="UP000298653"/>
    </source>
</evidence>
<accession>A0A4V1EFV3</accession>
<evidence type="ECO:0000313" key="1">
    <source>
        <dbReference type="EMBL" id="QCP33880.1"/>
    </source>
</evidence>
<dbReference type="KEGG" id="arf:AR1Y2_0426"/>
<dbReference type="OrthoDB" id="2157630at2"/>
<sequence>MLETKKSTTLTGIISVKDGDADKQVVYLNANLSADSGNDNISQTIQDKVLYAANKVEIRKDVAEFTKEVYHIQDQEVTE</sequence>
<dbReference type="Proteomes" id="UP000298653">
    <property type="component" value="Chromosome"/>
</dbReference>
<organism evidence="1 2">
    <name type="scientific">Anaerostipes rhamnosivorans</name>
    <dbReference type="NCBI Taxonomy" id="1229621"/>
    <lineage>
        <taxon>Bacteria</taxon>
        <taxon>Bacillati</taxon>
        <taxon>Bacillota</taxon>
        <taxon>Clostridia</taxon>
        <taxon>Lachnospirales</taxon>
        <taxon>Lachnospiraceae</taxon>
        <taxon>Anaerostipes</taxon>
    </lineage>
</organism>
<protein>
    <submittedName>
        <fullName evidence="1">Uncharacterized protein</fullName>
    </submittedName>
</protein>
<keyword evidence="2" id="KW-1185">Reference proteome</keyword>
<name>A0A4V1EFV3_9FIRM</name>
<proteinExistence type="predicted"/>